<dbReference type="Proteomes" id="UP000734218">
    <property type="component" value="Unassembled WGS sequence"/>
</dbReference>
<keyword evidence="1" id="KW-1133">Transmembrane helix</keyword>
<name>A0ABX0XJA5_9SPHN</name>
<organism evidence="2 3">
    <name type="scientific">Sphingomonas jejuensis</name>
    <dbReference type="NCBI Taxonomy" id="904715"/>
    <lineage>
        <taxon>Bacteria</taxon>
        <taxon>Pseudomonadati</taxon>
        <taxon>Pseudomonadota</taxon>
        <taxon>Alphaproteobacteria</taxon>
        <taxon>Sphingomonadales</taxon>
        <taxon>Sphingomonadaceae</taxon>
        <taxon>Sphingomonas</taxon>
    </lineage>
</organism>
<evidence type="ECO:0000313" key="3">
    <source>
        <dbReference type="Proteomes" id="UP000734218"/>
    </source>
</evidence>
<feature type="transmembrane region" description="Helical" evidence="1">
    <location>
        <begin position="39"/>
        <end position="55"/>
    </location>
</feature>
<gene>
    <name evidence="2" type="ORF">GGR88_000789</name>
</gene>
<keyword evidence="1" id="KW-0812">Transmembrane</keyword>
<accession>A0ABX0XJA5</accession>
<protein>
    <submittedName>
        <fullName evidence="2">Uncharacterized protein</fullName>
    </submittedName>
</protein>
<proteinExistence type="predicted"/>
<evidence type="ECO:0000313" key="2">
    <source>
        <dbReference type="EMBL" id="NJC33315.1"/>
    </source>
</evidence>
<dbReference type="EMBL" id="JAATJE010000001">
    <property type="protein sequence ID" value="NJC33315.1"/>
    <property type="molecule type" value="Genomic_DNA"/>
</dbReference>
<keyword evidence="3" id="KW-1185">Reference proteome</keyword>
<keyword evidence="1" id="KW-0472">Membrane</keyword>
<feature type="transmembrane region" description="Helical" evidence="1">
    <location>
        <begin position="12"/>
        <end position="33"/>
    </location>
</feature>
<sequence length="64" mass="6742">MRQVTTTVALQMAAVTGTVLALLVIVRAALFGYDDAATGPAKTVAAVTMAAFLLLRPRARQPDR</sequence>
<reference evidence="2 3" key="1">
    <citation type="submission" date="2020-03" db="EMBL/GenBank/DDBJ databases">
        <title>Genomic Encyclopedia of Type Strains, Phase IV (KMG-IV): sequencing the most valuable type-strain genomes for metagenomic binning, comparative biology and taxonomic classification.</title>
        <authorList>
            <person name="Goeker M."/>
        </authorList>
    </citation>
    <scope>NUCLEOTIDE SEQUENCE [LARGE SCALE GENOMIC DNA]</scope>
    <source>
        <strain evidence="2 3">DSM 27651</strain>
    </source>
</reference>
<comment type="caution">
    <text evidence="2">The sequence shown here is derived from an EMBL/GenBank/DDBJ whole genome shotgun (WGS) entry which is preliminary data.</text>
</comment>
<evidence type="ECO:0000256" key="1">
    <source>
        <dbReference type="SAM" id="Phobius"/>
    </source>
</evidence>
<dbReference type="RefSeq" id="WP_167953209.1">
    <property type="nucleotide sequence ID" value="NZ_JAATJE010000001.1"/>
</dbReference>